<dbReference type="OMA" id="ERMFVNI"/>
<gene>
    <name evidence="2" type="ORF">FDP41_004381</name>
</gene>
<feature type="region of interest" description="Disordered" evidence="1">
    <location>
        <begin position="160"/>
        <end position="186"/>
    </location>
</feature>
<comment type="caution">
    <text evidence="2">The sequence shown here is derived from an EMBL/GenBank/DDBJ whole genome shotgun (WGS) entry which is preliminary data.</text>
</comment>
<keyword evidence="3" id="KW-1185">Reference proteome</keyword>
<feature type="region of interest" description="Disordered" evidence="1">
    <location>
        <begin position="66"/>
        <end position="86"/>
    </location>
</feature>
<dbReference type="Proteomes" id="UP000444721">
    <property type="component" value="Unassembled WGS sequence"/>
</dbReference>
<dbReference type="VEuPathDB" id="AmoebaDB:FDP41_004381"/>
<dbReference type="EMBL" id="VFQX01000037">
    <property type="protein sequence ID" value="KAF0976482.1"/>
    <property type="molecule type" value="Genomic_DNA"/>
</dbReference>
<organism evidence="2 3">
    <name type="scientific">Naegleria fowleri</name>
    <name type="common">Brain eating amoeba</name>
    <dbReference type="NCBI Taxonomy" id="5763"/>
    <lineage>
        <taxon>Eukaryota</taxon>
        <taxon>Discoba</taxon>
        <taxon>Heterolobosea</taxon>
        <taxon>Tetramitia</taxon>
        <taxon>Eutetramitia</taxon>
        <taxon>Vahlkampfiidae</taxon>
        <taxon>Naegleria</taxon>
    </lineage>
</organism>
<evidence type="ECO:0000256" key="1">
    <source>
        <dbReference type="SAM" id="MobiDB-lite"/>
    </source>
</evidence>
<sequence length="252" mass="29151">MIIEEDETFKAAEKYLDERMFWNLLALLNINDEKEKQEILNSSLPDEVMDERFSFIHHSEEECKSQFHPKTLPEVSTEPKQKSPKIRMKPSMKEIFDGSYYRKQKEHAMRSNPSLFTSRSGANSLSMSSSFVEEKTQTIEEEVENIIAEEVEKLIRSENRRSLSRGSCLEGAASTSPEQSDNSHHEEEAVLYATENPYRVLKVKKDLRTIPETKKKVSSREAIGNIKTVLLNQFELTTMLSNQLSELKKKKQ</sequence>
<proteinExistence type="predicted"/>
<protein>
    <submittedName>
        <fullName evidence="2">Uncharacterized protein</fullName>
    </submittedName>
</protein>
<accession>A0A6A5BNS0</accession>
<evidence type="ECO:0000313" key="3">
    <source>
        <dbReference type="Proteomes" id="UP000444721"/>
    </source>
</evidence>
<reference evidence="2 3" key="1">
    <citation type="journal article" date="2019" name="Sci. Rep.">
        <title>Nanopore sequencing improves the draft genome of the human pathogenic amoeba Naegleria fowleri.</title>
        <authorList>
            <person name="Liechti N."/>
            <person name="Schurch N."/>
            <person name="Bruggmann R."/>
            <person name="Wittwer M."/>
        </authorList>
    </citation>
    <scope>NUCLEOTIDE SEQUENCE [LARGE SCALE GENOMIC DNA]</scope>
    <source>
        <strain evidence="2 3">ATCC 30894</strain>
    </source>
</reference>
<dbReference type="VEuPathDB" id="AmoebaDB:NF0031640"/>
<dbReference type="AlphaFoldDB" id="A0A6A5BNS0"/>
<dbReference type="RefSeq" id="XP_044561195.1">
    <property type="nucleotide sequence ID" value="XM_044707789.1"/>
</dbReference>
<name>A0A6A5BNS0_NAEFO</name>
<evidence type="ECO:0000313" key="2">
    <source>
        <dbReference type="EMBL" id="KAF0976482.1"/>
    </source>
</evidence>
<dbReference type="GeneID" id="68111599"/>
<dbReference type="OrthoDB" id="10265978at2759"/>
<dbReference type="VEuPathDB" id="AmoebaDB:NfTy_083960"/>